<evidence type="ECO:0000313" key="2">
    <source>
        <dbReference type="EMBL" id="GAA1693421.1"/>
    </source>
</evidence>
<dbReference type="RefSeq" id="WP_211127714.1">
    <property type="nucleotide sequence ID" value="NZ_BAAALR010000045.1"/>
</dbReference>
<sequence>MGMAMSSDRAVPEPLGDPGDIETELLHHLELRTGKTWSADADVFGSGGLSSLFAMELVVHLERTYGIAVRGADLQMDNFRTARSMAALVGRLRRPTVDGPGA</sequence>
<proteinExistence type="predicted"/>
<feature type="domain" description="Carrier" evidence="1">
    <location>
        <begin position="39"/>
        <end position="89"/>
    </location>
</feature>
<accession>A0ABP4TUU4</accession>
<dbReference type="SUPFAM" id="SSF47336">
    <property type="entry name" value="ACP-like"/>
    <property type="match status" value="1"/>
</dbReference>
<dbReference type="Proteomes" id="UP001499947">
    <property type="component" value="Unassembled WGS sequence"/>
</dbReference>
<evidence type="ECO:0000313" key="3">
    <source>
        <dbReference type="Proteomes" id="UP001499947"/>
    </source>
</evidence>
<gene>
    <name evidence="2" type="ORF">GCM10009680_36300</name>
</gene>
<dbReference type="EMBL" id="BAAALR010000045">
    <property type="protein sequence ID" value="GAA1693421.1"/>
    <property type="molecule type" value="Genomic_DNA"/>
</dbReference>
<dbReference type="Pfam" id="PF00550">
    <property type="entry name" value="PP-binding"/>
    <property type="match status" value="1"/>
</dbReference>
<organism evidence="2 3">
    <name type="scientific">Streptomyces yatensis</name>
    <dbReference type="NCBI Taxonomy" id="155177"/>
    <lineage>
        <taxon>Bacteria</taxon>
        <taxon>Bacillati</taxon>
        <taxon>Actinomycetota</taxon>
        <taxon>Actinomycetes</taxon>
        <taxon>Kitasatosporales</taxon>
        <taxon>Streptomycetaceae</taxon>
        <taxon>Streptomyces</taxon>
        <taxon>Streptomyces violaceusniger group</taxon>
    </lineage>
</organism>
<dbReference type="InterPro" id="IPR036736">
    <property type="entry name" value="ACP-like_sf"/>
</dbReference>
<comment type="caution">
    <text evidence="2">The sequence shown here is derived from an EMBL/GenBank/DDBJ whole genome shotgun (WGS) entry which is preliminary data.</text>
</comment>
<dbReference type="Gene3D" id="1.10.1200.10">
    <property type="entry name" value="ACP-like"/>
    <property type="match status" value="1"/>
</dbReference>
<dbReference type="InterPro" id="IPR009081">
    <property type="entry name" value="PP-bd_ACP"/>
</dbReference>
<reference evidence="3" key="1">
    <citation type="journal article" date="2019" name="Int. J. Syst. Evol. Microbiol.">
        <title>The Global Catalogue of Microorganisms (GCM) 10K type strain sequencing project: providing services to taxonomists for standard genome sequencing and annotation.</title>
        <authorList>
            <consortium name="The Broad Institute Genomics Platform"/>
            <consortium name="The Broad Institute Genome Sequencing Center for Infectious Disease"/>
            <person name="Wu L."/>
            <person name="Ma J."/>
        </authorList>
    </citation>
    <scope>NUCLEOTIDE SEQUENCE [LARGE SCALE GENOMIC DNA]</scope>
    <source>
        <strain evidence="3">JCM 13244</strain>
    </source>
</reference>
<keyword evidence="3" id="KW-1185">Reference proteome</keyword>
<evidence type="ECO:0000259" key="1">
    <source>
        <dbReference type="Pfam" id="PF00550"/>
    </source>
</evidence>
<name>A0ABP4TUU4_9ACTN</name>
<protein>
    <recommendedName>
        <fullName evidence="1">Carrier domain-containing protein</fullName>
    </recommendedName>
</protein>